<keyword evidence="1" id="KW-0472">Membrane</keyword>
<keyword evidence="1" id="KW-1133">Transmembrane helix</keyword>
<dbReference type="Proteomes" id="UP000235672">
    <property type="component" value="Unassembled WGS sequence"/>
</dbReference>
<keyword evidence="4" id="KW-1185">Reference proteome</keyword>
<evidence type="ECO:0000256" key="1">
    <source>
        <dbReference type="SAM" id="Phobius"/>
    </source>
</evidence>
<dbReference type="OrthoDB" id="5396681at2759"/>
<evidence type="ECO:0000259" key="2">
    <source>
        <dbReference type="Pfam" id="PF26616"/>
    </source>
</evidence>
<dbReference type="InterPro" id="IPR058257">
    <property type="entry name" value="CorA-like_dom"/>
</dbReference>
<feature type="domain" description="CorA-like transporter" evidence="2">
    <location>
        <begin position="176"/>
        <end position="363"/>
    </location>
</feature>
<dbReference type="AlphaFoldDB" id="A0A2J6Q2Y9"/>
<organism evidence="3 4">
    <name type="scientific">Hyaloscypha hepaticicola</name>
    <dbReference type="NCBI Taxonomy" id="2082293"/>
    <lineage>
        <taxon>Eukaryota</taxon>
        <taxon>Fungi</taxon>
        <taxon>Dikarya</taxon>
        <taxon>Ascomycota</taxon>
        <taxon>Pezizomycotina</taxon>
        <taxon>Leotiomycetes</taxon>
        <taxon>Helotiales</taxon>
        <taxon>Hyaloscyphaceae</taxon>
        <taxon>Hyaloscypha</taxon>
    </lineage>
</organism>
<evidence type="ECO:0000313" key="4">
    <source>
        <dbReference type="Proteomes" id="UP000235672"/>
    </source>
</evidence>
<reference evidence="3 4" key="1">
    <citation type="submission" date="2016-05" db="EMBL/GenBank/DDBJ databases">
        <title>A degradative enzymes factory behind the ericoid mycorrhizal symbiosis.</title>
        <authorList>
            <consortium name="DOE Joint Genome Institute"/>
            <person name="Martino E."/>
            <person name="Morin E."/>
            <person name="Grelet G."/>
            <person name="Kuo A."/>
            <person name="Kohler A."/>
            <person name="Daghino S."/>
            <person name="Barry K."/>
            <person name="Choi C."/>
            <person name="Cichocki N."/>
            <person name="Clum A."/>
            <person name="Copeland A."/>
            <person name="Hainaut M."/>
            <person name="Haridas S."/>
            <person name="Labutti K."/>
            <person name="Lindquist E."/>
            <person name="Lipzen A."/>
            <person name="Khouja H.-R."/>
            <person name="Murat C."/>
            <person name="Ohm R."/>
            <person name="Olson A."/>
            <person name="Spatafora J."/>
            <person name="Veneault-Fourrey C."/>
            <person name="Henrissat B."/>
            <person name="Grigoriev I."/>
            <person name="Martin F."/>
            <person name="Perotto S."/>
        </authorList>
    </citation>
    <scope>NUCLEOTIDE SEQUENCE [LARGE SCALE GENOMIC DNA]</scope>
    <source>
        <strain evidence="3 4">UAMH 7357</strain>
    </source>
</reference>
<accession>A0A2J6Q2Y9</accession>
<keyword evidence="1" id="KW-0812">Transmembrane</keyword>
<dbReference type="Pfam" id="PF26616">
    <property type="entry name" value="CorA-like"/>
    <property type="match status" value="1"/>
</dbReference>
<gene>
    <name evidence="3" type="ORF">NA56DRAFT_704446</name>
</gene>
<proteinExistence type="predicted"/>
<dbReference type="Gene3D" id="1.20.58.340">
    <property type="entry name" value="Magnesium transport protein CorA, transmembrane region"/>
    <property type="match status" value="1"/>
</dbReference>
<evidence type="ECO:0000313" key="3">
    <source>
        <dbReference type="EMBL" id="PMD20639.1"/>
    </source>
</evidence>
<name>A0A2J6Q2Y9_9HELO</name>
<feature type="transmembrane region" description="Helical" evidence="1">
    <location>
        <begin position="554"/>
        <end position="573"/>
    </location>
</feature>
<protein>
    <recommendedName>
        <fullName evidence="2">CorA-like transporter domain-containing protein</fullName>
    </recommendedName>
</protein>
<sequence>MDVPQSLLTSFQKFAEYPTNFVFEPNPADVKLISYRDRLDKSTQNKYILVQFLDLEISHTEPNAAAPSTVISVDRKDADISNDADLKTWIEAGVKGVIQPPLAPAVIGNPPPALNNDLNQQRLLSLTQTGRISRQQSTSSQHTIPAHHVSQNPIPKLVLAPVSQVQQAPPASRAFVKDPRCRFIFLNAGHSRNPLRISRTMLARILTHHQVMAGFIDFISVFKKQAGSRGQRYCGFKVKSQLSPQDAISCSSLRRSGVYYQICYNLRSAGSSTNNIWTIRQTVFYHQFDVVHGTALWISAKGDQEMRSLIGTAVKRPEYTQFQDVGKCFASTLKIHMLHSRWCTKGWLEYIEYLESELENMENELEPLMAGQTSCSPIDGPATREITLADLQRAQFVERKSKEALITLDANVNILTSLREYYTSLVDNTQIPAAWAPTTEDFSRNLKNRESEIHRFEARCKRLVQLAADQKSLITKQLEFQSSRKMEQLSYSTYALGILAQREALAMRIITIVSLIYLPCSVVSSVFSTDIVKFQTGTIGIYQTSFSWLALQRWLEVTLPLTLLTLTLGLFGYRFEKKRQAKDLDRETEAMMDQPVDSGAVVTPTI</sequence>
<dbReference type="EMBL" id="KZ613484">
    <property type="protein sequence ID" value="PMD20639.1"/>
    <property type="molecule type" value="Genomic_DNA"/>
</dbReference>